<comment type="similarity">
    <text evidence="2">Belongs to the oxygen-dependent FAD-linked oxidoreductase family.</text>
</comment>
<reference evidence="11" key="1">
    <citation type="journal article" date="2023" name="Mol. Phylogenet. Evol.">
        <title>Genome-scale phylogeny and comparative genomics of the fungal order Sordariales.</title>
        <authorList>
            <person name="Hensen N."/>
            <person name="Bonometti L."/>
            <person name="Westerberg I."/>
            <person name="Brannstrom I.O."/>
            <person name="Guillou S."/>
            <person name="Cros-Aarteil S."/>
            <person name="Calhoun S."/>
            <person name="Haridas S."/>
            <person name="Kuo A."/>
            <person name="Mondo S."/>
            <person name="Pangilinan J."/>
            <person name="Riley R."/>
            <person name="LaButti K."/>
            <person name="Andreopoulos B."/>
            <person name="Lipzen A."/>
            <person name="Chen C."/>
            <person name="Yan M."/>
            <person name="Daum C."/>
            <person name="Ng V."/>
            <person name="Clum A."/>
            <person name="Steindorff A."/>
            <person name="Ohm R.A."/>
            <person name="Martin F."/>
            <person name="Silar P."/>
            <person name="Natvig D.O."/>
            <person name="Lalanne C."/>
            <person name="Gautier V."/>
            <person name="Ament-Velasquez S.L."/>
            <person name="Kruys A."/>
            <person name="Hutchinson M.I."/>
            <person name="Powell A.J."/>
            <person name="Barry K."/>
            <person name="Miller A.N."/>
            <person name="Grigoriev I.V."/>
            <person name="Debuchy R."/>
            <person name="Gladieux P."/>
            <person name="Hiltunen Thoren M."/>
            <person name="Johannesson H."/>
        </authorList>
    </citation>
    <scope>NUCLEOTIDE SEQUENCE</scope>
    <source>
        <strain evidence="11">PSN324</strain>
    </source>
</reference>
<evidence type="ECO:0000259" key="10">
    <source>
        <dbReference type="PROSITE" id="PS51387"/>
    </source>
</evidence>
<dbReference type="Gene3D" id="3.90.730.10">
    <property type="entry name" value="Ribonuclease T2-like"/>
    <property type="match status" value="1"/>
</dbReference>
<dbReference type="SUPFAM" id="SSF55895">
    <property type="entry name" value="Ribonuclease Rh-like"/>
    <property type="match status" value="1"/>
</dbReference>
<dbReference type="PROSITE" id="PS51387">
    <property type="entry name" value="FAD_PCMH"/>
    <property type="match status" value="1"/>
</dbReference>
<evidence type="ECO:0000256" key="6">
    <source>
        <dbReference type="ARBA" id="ARBA00023002"/>
    </source>
</evidence>
<dbReference type="InterPro" id="IPR016166">
    <property type="entry name" value="FAD-bd_PCMH"/>
</dbReference>
<organism evidence="11 12">
    <name type="scientific">Cladorrhinum samala</name>
    <dbReference type="NCBI Taxonomy" id="585594"/>
    <lineage>
        <taxon>Eukaryota</taxon>
        <taxon>Fungi</taxon>
        <taxon>Dikarya</taxon>
        <taxon>Ascomycota</taxon>
        <taxon>Pezizomycotina</taxon>
        <taxon>Sordariomycetes</taxon>
        <taxon>Sordariomycetidae</taxon>
        <taxon>Sordariales</taxon>
        <taxon>Podosporaceae</taxon>
        <taxon>Cladorrhinum</taxon>
    </lineage>
</organism>
<name>A0AAV9HRK7_9PEZI</name>
<feature type="domain" description="FAD-binding PCMH-type" evidence="10">
    <location>
        <begin position="767"/>
        <end position="956"/>
    </location>
</feature>
<proteinExistence type="inferred from homology"/>
<evidence type="ECO:0000256" key="4">
    <source>
        <dbReference type="ARBA" id="ARBA00022630"/>
    </source>
</evidence>
<keyword evidence="9" id="KW-0732">Signal</keyword>
<dbReference type="InterPro" id="IPR001568">
    <property type="entry name" value="RNase_T2-like"/>
</dbReference>
<comment type="similarity">
    <text evidence="3 7">Belongs to the RNase T2 family.</text>
</comment>
<dbReference type="GO" id="GO:0071949">
    <property type="term" value="F:FAD binding"/>
    <property type="evidence" value="ECO:0007669"/>
    <property type="project" value="InterPro"/>
</dbReference>
<dbReference type="GO" id="GO:0016491">
    <property type="term" value="F:oxidoreductase activity"/>
    <property type="evidence" value="ECO:0007669"/>
    <property type="project" value="UniProtKB-KW"/>
</dbReference>
<dbReference type="GO" id="GO:0033897">
    <property type="term" value="F:ribonuclease T2 activity"/>
    <property type="evidence" value="ECO:0007669"/>
    <property type="project" value="InterPro"/>
</dbReference>
<dbReference type="Gene3D" id="3.30.465.10">
    <property type="match status" value="1"/>
</dbReference>
<dbReference type="PROSITE" id="PS00530">
    <property type="entry name" value="RNASE_T2_1"/>
    <property type="match status" value="1"/>
</dbReference>
<dbReference type="InterPro" id="IPR036430">
    <property type="entry name" value="RNase_T2-like_sf"/>
</dbReference>
<evidence type="ECO:0000313" key="12">
    <source>
        <dbReference type="Proteomes" id="UP001321749"/>
    </source>
</evidence>
<dbReference type="Proteomes" id="UP001321749">
    <property type="component" value="Unassembled WGS sequence"/>
</dbReference>
<dbReference type="InterPro" id="IPR016169">
    <property type="entry name" value="FAD-bd_PCMH_sub2"/>
</dbReference>
<evidence type="ECO:0000256" key="5">
    <source>
        <dbReference type="ARBA" id="ARBA00022827"/>
    </source>
</evidence>
<dbReference type="InterPro" id="IPR012951">
    <property type="entry name" value="BBE"/>
</dbReference>
<evidence type="ECO:0000256" key="1">
    <source>
        <dbReference type="ARBA" id="ARBA00001974"/>
    </source>
</evidence>
<sequence>MIWQAQLALVPGLVCLAAASCTGKSDDCSSNPSPLRRVNPLNFHTETCNLKWTHGCTILDKHGQLQQKPPAFSLCDTQHQPAGLLPIDAYSLAIQRNDFAPNSPDFTLHGLWPGSVLGSGEKNQPYGCLNGEEFDESVLTTFGGLLDHFWPTDAKYNNTMQCFILSEWMKHGTCAVIPGADGTAFRLPQETYFRTAFVLAAEFNANAALREQLQELEPLVSTRCVQCAYLATVGWTGTDVASVPRMSADCIDQCFACGDHWDTCPPAQLDSTVQLNPSNAPLKESDSGSGGNLNASIPLLEFGVPAFVSSNKISPWQGTWRSFGAEQLGSGKFEFAQTFTDDVMTITTDSPYPETCTYKRRGPGELVLHCGGDSNSHLEDCLVQRLPDIGGFEVAFLACNHTGAPSPASFYAAMDTPGCGNFLMFRCKASTAGCAFSPDAISVGAAGSKTSDSTKIETKYENEPEPESEPGSKSMLSFVGRWQPGIAGAPPPLLGSWRSLQVSSHYQEGLARWDFTADGQASLQWPNYLGRGVQRYSVTHSAEEPNKVFLASASGAITVCRFKFQYQPVYSYAVLDCVAPGESAEDGEYTAQKIQWAMGRCNPCSAHCSYSCGPENNFCGAGSCDPAESAQTASSSSPAGGDLPSQPPPPTVKSKSHHDWCTPQDSSCWPTKTAIRKLERALDPAVPRLGVQWSDFPQPQPAPVPTGSIKNQSFYGLGAGPAGLKALYYYEDLAEMQRPCFIPTGSAAVWNHASDVCKAALHQNEYRDWNPFIVVFPLNERHVAAALTFAARHRLCIATAGTGHEYNSRNSCPTGGILIRTILLKDKTFMPRWREDPALAPAGAFRFGAGSIFSEMHAFSAEHDRVIASGWCSTVGMVGFHLGGGHGPFAPSMGLGVDNVLEIEVLQVGRDARGQPVVHKKTASRRSNPQLFWAMRGGGGGVWGVVLSMTIRAHAVPDGGLSRVFIPQSGTFCPGPGRPFGYEWLRAMWPRFAAWQLTLNRKVSTQPAFFINTTNYVAGDLCTVTWQFNFEYFYAGGQAEPDYAAYRDRLRDVVLRADPATVQERNFKSAYEYLRSMPADKFVLTVANPLPEPHPPSDSATGSQNSVFVSRRAMETEFASAMMDVLDICVATLEKPDPTSPDPAGRRCGFHFLYTSLTGNLGSAQPADTAISPGFRSALMLWNARTLTTRQSVDTVYRLGANSYFSESSYVMHNWTARYWGEKAYQQLLAVKEAHDPANLFWCHHCVGDDPDDAYGDTLGVYGAAAPARDHDFDEELGDYGLQRQMRVQA</sequence>
<evidence type="ECO:0000256" key="3">
    <source>
        <dbReference type="ARBA" id="ARBA00007469"/>
    </source>
</evidence>
<dbReference type="Pfam" id="PF08031">
    <property type="entry name" value="BBE"/>
    <property type="match status" value="1"/>
</dbReference>
<dbReference type="SUPFAM" id="SSF56176">
    <property type="entry name" value="FAD-binding/transporter-associated domain-like"/>
    <property type="match status" value="1"/>
</dbReference>
<feature type="compositionally biased region" description="Basic and acidic residues" evidence="8">
    <location>
        <begin position="452"/>
        <end position="462"/>
    </location>
</feature>
<dbReference type="EMBL" id="MU864975">
    <property type="protein sequence ID" value="KAK4462238.1"/>
    <property type="molecule type" value="Genomic_DNA"/>
</dbReference>
<evidence type="ECO:0000256" key="7">
    <source>
        <dbReference type="RuleBase" id="RU004328"/>
    </source>
</evidence>
<keyword evidence="5" id="KW-0274">FAD</keyword>
<evidence type="ECO:0000256" key="9">
    <source>
        <dbReference type="SAM" id="SignalP"/>
    </source>
</evidence>
<gene>
    <name evidence="11" type="ORF">QBC42DRAFT_176530</name>
</gene>
<comment type="caution">
    <text evidence="11">The sequence shown here is derived from an EMBL/GenBank/DDBJ whole genome shotgun (WGS) entry which is preliminary data.</text>
</comment>
<protein>
    <recommendedName>
        <fullName evidence="10">FAD-binding PCMH-type domain-containing protein</fullName>
    </recommendedName>
</protein>
<dbReference type="InterPro" id="IPR018188">
    <property type="entry name" value="RNase_T2_His_AS_1"/>
</dbReference>
<dbReference type="Pfam" id="PF00445">
    <property type="entry name" value="Ribonuclease_T2"/>
    <property type="match status" value="1"/>
</dbReference>
<feature type="signal peptide" evidence="9">
    <location>
        <begin position="1"/>
        <end position="19"/>
    </location>
</feature>
<evidence type="ECO:0000256" key="8">
    <source>
        <dbReference type="SAM" id="MobiDB-lite"/>
    </source>
</evidence>
<dbReference type="InterPro" id="IPR036318">
    <property type="entry name" value="FAD-bd_PCMH-like_sf"/>
</dbReference>
<dbReference type="GO" id="GO:0003723">
    <property type="term" value="F:RNA binding"/>
    <property type="evidence" value="ECO:0007669"/>
    <property type="project" value="InterPro"/>
</dbReference>
<feature type="region of interest" description="Disordered" evidence="8">
    <location>
        <begin position="446"/>
        <end position="473"/>
    </location>
</feature>
<evidence type="ECO:0000256" key="2">
    <source>
        <dbReference type="ARBA" id="ARBA00005466"/>
    </source>
</evidence>
<reference evidence="11" key="2">
    <citation type="submission" date="2023-06" db="EMBL/GenBank/DDBJ databases">
        <authorList>
            <consortium name="Lawrence Berkeley National Laboratory"/>
            <person name="Mondo S.J."/>
            <person name="Hensen N."/>
            <person name="Bonometti L."/>
            <person name="Westerberg I."/>
            <person name="Brannstrom I.O."/>
            <person name="Guillou S."/>
            <person name="Cros-Aarteil S."/>
            <person name="Calhoun S."/>
            <person name="Haridas S."/>
            <person name="Kuo A."/>
            <person name="Pangilinan J."/>
            <person name="Riley R."/>
            <person name="Labutti K."/>
            <person name="Andreopoulos B."/>
            <person name="Lipzen A."/>
            <person name="Chen C."/>
            <person name="Yanf M."/>
            <person name="Daum C."/>
            <person name="Ng V."/>
            <person name="Clum A."/>
            <person name="Steindorff A."/>
            <person name="Ohm R."/>
            <person name="Martin F."/>
            <person name="Silar P."/>
            <person name="Natvig D."/>
            <person name="Lalanne C."/>
            <person name="Gautier V."/>
            <person name="Ament-Velasquez S.L."/>
            <person name="Kruys A."/>
            <person name="Hutchinson M.I."/>
            <person name="Powell A.J."/>
            <person name="Barry K."/>
            <person name="Miller A.N."/>
            <person name="Grigoriev I.V."/>
            <person name="Debuchy R."/>
            <person name="Gladieux P."/>
            <person name="Thoren M.H."/>
            <person name="Johannesson H."/>
        </authorList>
    </citation>
    <scope>NUCLEOTIDE SEQUENCE</scope>
    <source>
        <strain evidence="11">PSN324</strain>
    </source>
</reference>
<dbReference type="PANTHER" id="PTHR42973">
    <property type="entry name" value="BINDING OXIDOREDUCTASE, PUTATIVE (AFU_ORTHOLOGUE AFUA_1G17690)-RELATED"/>
    <property type="match status" value="1"/>
</dbReference>
<comment type="cofactor">
    <cofactor evidence="1">
        <name>FAD</name>
        <dbReference type="ChEBI" id="CHEBI:57692"/>
    </cofactor>
</comment>
<keyword evidence="6" id="KW-0560">Oxidoreductase</keyword>
<dbReference type="InterPro" id="IPR050416">
    <property type="entry name" value="FAD-linked_Oxidoreductase"/>
</dbReference>
<keyword evidence="4" id="KW-0285">Flavoprotein</keyword>
<accession>A0AAV9HRK7</accession>
<dbReference type="PANTHER" id="PTHR42973:SF39">
    <property type="entry name" value="FAD-BINDING PCMH-TYPE DOMAIN-CONTAINING PROTEIN"/>
    <property type="match status" value="1"/>
</dbReference>
<dbReference type="Pfam" id="PF01565">
    <property type="entry name" value="FAD_binding_4"/>
    <property type="match status" value="1"/>
</dbReference>
<dbReference type="InterPro" id="IPR006094">
    <property type="entry name" value="Oxid_FAD_bind_N"/>
</dbReference>
<keyword evidence="12" id="KW-1185">Reference proteome</keyword>
<evidence type="ECO:0000313" key="11">
    <source>
        <dbReference type="EMBL" id="KAK4462238.1"/>
    </source>
</evidence>
<feature type="chain" id="PRO_5043967590" description="FAD-binding PCMH-type domain-containing protein" evidence="9">
    <location>
        <begin position="20"/>
        <end position="1290"/>
    </location>
</feature>
<feature type="region of interest" description="Disordered" evidence="8">
    <location>
        <begin position="630"/>
        <end position="664"/>
    </location>
</feature>